<dbReference type="EMBL" id="ML977528">
    <property type="protein sequence ID" value="KAF2123369.1"/>
    <property type="molecule type" value="Genomic_DNA"/>
</dbReference>
<keyword evidence="2" id="KW-1185">Reference proteome</keyword>
<dbReference type="GeneID" id="54404987"/>
<evidence type="ECO:0000313" key="1">
    <source>
        <dbReference type="EMBL" id="KAF2123369.1"/>
    </source>
</evidence>
<proteinExistence type="predicted"/>
<organism evidence="1 2">
    <name type="scientific">Dothidotthia symphoricarpi CBS 119687</name>
    <dbReference type="NCBI Taxonomy" id="1392245"/>
    <lineage>
        <taxon>Eukaryota</taxon>
        <taxon>Fungi</taxon>
        <taxon>Dikarya</taxon>
        <taxon>Ascomycota</taxon>
        <taxon>Pezizomycotina</taxon>
        <taxon>Dothideomycetes</taxon>
        <taxon>Pleosporomycetidae</taxon>
        <taxon>Pleosporales</taxon>
        <taxon>Dothidotthiaceae</taxon>
        <taxon>Dothidotthia</taxon>
    </lineage>
</organism>
<reference evidence="1" key="1">
    <citation type="journal article" date="2020" name="Stud. Mycol.">
        <title>101 Dothideomycetes genomes: a test case for predicting lifestyles and emergence of pathogens.</title>
        <authorList>
            <person name="Haridas S."/>
            <person name="Albert R."/>
            <person name="Binder M."/>
            <person name="Bloem J."/>
            <person name="Labutti K."/>
            <person name="Salamov A."/>
            <person name="Andreopoulos B."/>
            <person name="Baker S."/>
            <person name="Barry K."/>
            <person name="Bills G."/>
            <person name="Bluhm B."/>
            <person name="Cannon C."/>
            <person name="Castanera R."/>
            <person name="Culley D."/>
            <person name="Daum C."/>
            <person name="Ezra D."/>
            <person name="Gonzalez J."/>
            <person name="Henrissat B."/>
            <person name="Kuo A."/>
            <person name="Liang C."/>
            <person name="Lipzen A."/>
            <person name="Lutzoni F."/>
            <person name="Magnuson J."/>
            <person name="Mondo S."/>
            <person name="Nolan M."/>
            <person name="Ohm R."/>
            <person name="Pangilinan J."/>
            <person name="Park H.-J."/>
            <person name="Ramirez L."/>
            <person name="Alfaro M."/>
            <person name="Sun H."/>
            <person name="Tritt A."/>
            <person name="Yoshinaga Y."/>
            <person name="Zwiers L.-H."/>
            <person name="Turgeon B."/>
            <person name="Goodwin S."/>
            <person name="Spatafora J."/>
            <person name="Crous P."/>
            <person name="Grigoriev I."/>
        </authorList>
    </citation>
    <scope>NUCLEOTIDE SEQUENCE</scope>
    <source>
        <strain evidence="1">CBS 119687</strain>
    </source>
</reference>
<protein>
    <submittedName>
        <fullName evidence="1">Uncharacterized protein</fullName>
    </submittedName>
</protein>
<dbReference type="Proteomes" id="UP000799771">
    <property type="component" value="Unassembled WGS sequence"/>
</dbReference>
<evidence type="ECO:0000313" key="2">
    <source>
        <dbReference type="Proteomes" id="UP000799771"/>
    </source>
</evidence>
<accession>A0A6A5ZV39</accession>
<name>A0A6A5ZV39_9PLEO</name>
<dbReference type="RefSeq" id="XP_033517763.1">
    <property type="nucleotide sequence ID" value="XM_033664555.1"/>
</dbReference>
<sequence>MVPTSEVPFPHLPVELRELIYLFAFLPEPHTPGTYQKTFSAADSIYNRGPLLPCFLPKFCHVNEATRVEVGLWYIRSIEIGILYPANCSYFTRFLNTFPNQQGFEAVRRLEFQLFGRYRVRVDEVNPYIELMKCCPGLMEARIKFRISDFCKPQLCSSVENPCNSSILSIQTLVETYRMTDLFDLNRLTKLTIEIWLRKRTKPETQIVSSHYVLQIDQLKDWLKFRFLEQGRRVNVVVESVRTAGVRLNM</sequence>
<dbReference type="OrthoDB" id="3781081at2759"/>
<dbReference type="AlphaFoldDB" id="A0A6A5ZV39"/>
<gene>
    <name evidence="1" type="ORF">P153DRAFT_303987</name>
</gene>